<accession>A0A2Z6SDA2</accession>
<evidence type="ECO:0000313" key="1">
    <source>
        <dbReference type="EMBL" id="GBC09515.1"/>
    </source>
</evidence>
<comment type="caution">
    <text evidence="1">The sequence shown here is derived from an EMBL/GenBank/DDBJ whole genome shotgun (WGS) entry which is preliminary data.</text>
</comment>
<dbReference type="Proteomes" id="UP000247702">
    <property type="component" value="Unassembled WGS sequence"/>
</dbReference>
<dbReference type="EMBL" id="BEXD01004307">
    <property type="protein sequence ID" value="GBC09515.1"/>
    <property type="molecule type" value="Genomic_DNA"/>
</dbReference>
<protein>
    <submittedName>
        <fullName evidence="1">Uncharacterized protein</fullName>
    </submittedName>
</protein>
<name>A0A2Z6SDA2_9GLOM</name>
<sequence length="69" mass="8198">MNTEVTSRNLKLRLLDKNHESGLWKYVSGRIIRPELGSQTNNMTWTSQTNNMIWTSWTNNMTWTRLPDE</sequence>
<dbReference type="AlphaFoldDB" id="A0A2Z6SDA2"/>
<evidence type="ECO:0000313" key="2">
    <source>
        <dbReference type="Proteomes" id="UP000247702"/>
    </source>
</evidence>
<gene>
    <name evidence="1" type="ORF">RclHR1_08930008</name>
</gene>
<reference evidence="1 2" key="1">
    <citation type="submission" date="2017-11" db="EMBL/GenBank/DDBJ databases">
        <title>The genome of Rhizophagus clarus HR1 reveals common genetic basis of auxotrophy among arbuscular mycorrhizal fungi.</title>
        <authorList>
            <person name="Kobayashi Y."/>
        </authorList>
    </citation>
    <scope>NUCLEOTIDE SEQUENCE [LARGE SCALE GENOMIC DNA]</scope>
    <source>
        <strain evidence="1 2">HR1</strain>
    </source>
</reference>
<organism evidence="1 2">
    <name type="scientific">Rhizophagus clarus</name>
    <dbReference type="NCBI Taxonomy" id="94130"/>
    <lineage>
        <taxon>Eukaryota</taxon>
        <taxon>Fungi</taxon>
        <taxon>Fungi incertae sedis</taxon>
        <taxon>Mucoromycota</taxon>
        <taxon>Glomeromycotina</taxon>
        <taxon>Glomeromycetes</taxon>
        <taxon>Glomerales</taxon>
        <taxon>Glomeraceae</taxon>
        <taxon>Rhizophagus</taxon>
    </lineage>
</organism>
<keyword evidence="2" id="KW-1185">Reference proteome</keyword>
<proteinExistence type="predicted"/>